<keyword evidence="3" id="KW-1185">Reference proteome</keyword>
<dbReference type="EMBL" id="JADGMQ010000004">
    <property type="protein sequence ID" value="MBI1620750.1"/>
    <property type="molecule type" value="Genomic_DNA"/>
</dbReference>
<dbReference type="NCBIfam" id="TIGR02217">
    <property type="entry name" value="chp_TIGR02217"/>
    <property type="match status" value="1"/>
</dbReference>
<gene>
    <name evidence="2" type="ORF">IOD40_08755</name>
</gene>
<dbReference type="RefSeq" id="WP_198476147.1">
    <property type="nucleotide sequence ID" value="NZ_JADGMQ010000004.1"/>
</dbReference>
<dbReference type="InterPro" id="IPR011740">
    <property type="entry name" value="DUF2460"/>
</dbReference>
<evidence type="ECO:0000313" key="3">
    <source>
        <dbReference type="Proteomes" id="UP000601789"/>
    </source>
</evidence>
<feature type="domain" description="DUF2460" evidence="1">
    <location>
        <begin position="5"/>
        <end position="210"/>
    </location>
</feature>
<name>A0ABS0SBS7_9HYPH</name>
<comment type="caution">
    <text evidence="2">The sequence shown here is derived from an EMBL/GenBank/DDBJ whole genome shotgun (WGS) entry which is preliminary data.</text>
</comment>
<dbReference type="Proteomes" id="UP000601789">
    <property type="component" value="Unassembled WGS sequence"/>
</dbReference>
<sequence>MQSFHEVRFPIDISFGATGGPERRTEIVALTSGREKRNLRHAHSRRRFDAGTGVRSMTELYEIVEFFEARRGPFHGFRFRDPFDMKSCSPEAQPTALDQLLGIGDGEKSRFQLIKWYGEGDDAYARPIRKPVDESVLISVGGVASEPESFQVDIESGVVTFVDGSTPGVGQEVRAGYEFDVPARFDTERIEINLTAFNAGQIPSIPIVELILP</sequence>
<organism evidence="2 3">
    <name type="scientific">Aquamicrobium zhengzhouense</name>
    <dbReference type="NCBI Taxonomy" id="2781738"/>
    <lineage>
        <taxon>Bacteria</taxon>
        <taxon>Pseudomonadati</taxon>
        <taxon>Pseudomonadota</taxon>
        <taxon>Alphaproteobacteria</taxon>
        <taxon>Hyphomicrobiales</taxon>
        <taxon>Phyllobacteriaceae</taxon>
        <taxon>Aquamicrobium</taxon>
    </lineage>
</organism>
<reference evidence="2 3" key="1">
    <citation type="submission" date="2020-10" db="EMBL/GenBank/DDBJ databases">
        <title>Aquamicrobium zhengzhouensis sp. nov., a exopolysaccharide producing bacterium isolated from farmland soil.</title>
        <authorList>
            <person name="Wang X."/>
        </authorList>
    </citation>
    <scope>NUCLEOTIDE SEQUENCE [LARGE SCALE GENOMIC DNA]</scope>
    <source>
        <strain evidence="3">cd-1</strain>
    </source>
</reference>
<evidence type="ECO:0000313" key="2">
    <source>
        <dbReference type="EMBL" id="MBI1620750.1"/>
    </source>
</evidence>
<proteinExistence type="predicted"/>
<evidence type="ECO:0000259" key="1">
    <source>
        <dbReference type="Pfam" id="PF09343"/>
    </source>
</evidence>
<protein>
    <submittedName>
        <fullName evidence="2">DUF2460 domain-containing protein</fullName>
    </submittedName>
</protein>
<dbReference type="Pfam" id="PF09343">
    <property type="entry name" value="DUF2460"/>
    <property type="match status" value="1"/>
</dbReference>
<accession>A0ABS0SBS7</accession>